<accession>A0A8K0JIG1</accession>
<organism evidence="2 3">
    <name type="scientific">Filobasidium floriforme</name>
    <dbReference type="NCBI Taxonomy" id="5210"/>
    <lineage>
        <taxon>Eukaryota</taxon>
        <taxon>Fungi</taxon>
        <taxon>Dikarya</taxon>
        <taxon>Basidiomycota</taxon>
        <taxon>Agaricomycotina</taxon>
        <taxon>Tremellomycetes</taxon>
        <taxon>Filobasidiales</taxon>
        <taxon>Filobasidiaceae</taxon>
        <taxon>Filobasidium</taxon>
    </lineage>
</organism>
<keyword evidence="3" id="KW-1185">Reference proteome</keyword>
<dbReference type="AlphaFoldDB" id="A0A8K0JIG1"/>
<reference evidence="2" key="1">
    <citation type="submission" date="2020-04" db="EMBL/GenBank/DDBJ databases">
        <title>Analysis of mating type loci in Filobasidium floriforme.</title>
        <authorList>
            <person name="Nowrousian M."/>
        </authorList>
    </citation>
    <scope>NUCLEOTIDE SEQUENCE</scope>
    <source>
        <strain evidence="2">CBS 6242</strain>
    </source>
</reference>
<protein>
    <submittedName>
        <fullName evidence="2">Uncharacterized protein</fullName>
    </submittedName>
</protein>
<gene>
    <name evidence="2" type="ORF">FFLO_05783</name>
</gene>
<proteinExistence type="predicted"/>
<comment type="caution">
    <text evidence="2">The sequence shown here is derived from an EMBL/GenBank/DDBJ whole genome shotgun (WGS) entry which is preliminary data.</text>
</comment>
<name>A0A8K0JIG1_9TREE</name>
<feature type="region of interest" description="Disordered" evidence="1">
    <location>
        <begin position="161"/>
        <end position="180"/>
    </location>
</feature>
<evidence type="ECO:0000313" key="3">
    <source>
        <dbReference type="Proteomes" id="UP000812966"/>
    </source>
</evidence>
<sequence>MSSAVHTSDEIPFDVTPLTELLAGKDLLTDLKFSGSLLTSKSAYNSFVLVWIRFSATRLGREDERHDLPRIFLDGNLLNPSHHPNSEIYKVQVEELLTNQDFIHFAEKHILQALPKLLARYKNGKPVPRHFAGDQAVEWASTAKTAGLTRQQSNEAVATEMTAEQFSQDRTRTSQASSSARSFSGRSSILSLVTDIRLRSRRNARSIGTVPTTSASSRG</sequence>
<dbReference type="EMBL" id="JABELV010000157">
    <property type="protein sequence ID" value="KAG7529142.1"/>
    <property type="molecule type" value="Genomic_DNA"/>
</dbReference>
<evidence type="ECO:0000313" key="2">
    <source>
        <dbReference type="EMBL" id="KAG7529142.1"/>
    </source>
</evidence>
<dbReference type="Proteomes" id="UP000812966">
    <property type="component" value="Unassembled WGS sequence"/>
</dbReference>
<evidence type="ECO:0000256" key="1">
    <source>
        <dbReference type="SAM" id="MobiDB-lite"/>
    </source>
</evidence>